<keyword evidence="2" id="KW-0812">Transmembrane</keyword>
<dbReference type="AlphaFoldDB" id="W6Q0C8"/>
<keyword evidence="2" id="KW-1133">Transmembrane helix</keyword>
<dbReference type="Proteomes" id="UP000030686">
    <property type="component" value="Unassembled WGS sequence"/>
</dbReference>
<protein>
    <submittedName>
        <fullName evidence="3">Uncharacterized protein</fullName>
    </submittedName>
</protein>
<keyword evidence="4" id="KW-1185">Reference proteome</keyword>
<accession>W6Q0C8</accession>
<dbReference type="OMA" id="YDSDWSN"/>
<proteinExistence type="predicted"/>
<feature type="region of interest" description="Disordered" evidence="1">
    <location>
        <begin position="68"/>
        <end position="173"/>
    </location>
</feature>
<reference evidence="3" key="1">
    <citation type="journal article" date="2014" name="Nat. Commun.">
        <title>Multiple recent horizontal transfers of a large genomic region in cheese making fungi.</title>
        <authorList>
            <person name="Cheeseman K."/>
            <person name="Ropars J."/>
            <person name="Renault P."/>
            <person name="Dupont J."/>
            <person name="Gouzy J."/>
            <person name="Branca A."/>
            <person name="Abraham A.L."/>
            <person name="Ceppi M."/>
            <person name="Conseiller E."/>
            <person name="Debuchy R."/>
            <person name="Malagnac F."/>
            <person name="Goarin A."/>
            <person name="Silar P."/>
            <person name="Lacoste S."/>
            <person name="Sallet E."/>
            <person name="Bensimon A."/>
            <person name="Giraud T."/>
            <person name="Brygoo Y."/>
        </authorList>
    </citation>
    <scope>NUCLEOTIDE SEQUENCE [LARGE SCALE GENOMIC DNA]</scope>
    <source>
        <strain evidence="3">FM164</strain>
    </source>
</reference>
<sequence length="226" mass="25673">MAEASLAFPAICLTLSFLFVVAVYNASIMQHLGACHRRIILPVYQFIARNLFNRNHVNQDQDRIPLAEYEPINPDPNDEDEQHPHLATPARNHHRPGENNVLDTANRIAESDDDIGSGSPNLRDSNRPQHPNFADRAQFSTVSPPPGSVDDYGSEEYDSDEYGSDWSDSDDEHYPVDDIPIWEFQVERPYFNVEHPEQGGPVVWLDEVVEWTSQGIFAYVTPELDE</sequence>
<keyword evidence="2" id="KW-0472">Membrane</keyword>
<evidence type="ECO:0000313" key="4">
    <source>
        <dbReference type="Proteomes" id="UP000030686"/>
    </source>
</evidence>
<name>W6Q0C8_PENRF</name>
<evidence type="ECO:0000313" key="3">
    <source>
        <dbReference type="EMBL" id="CDM29406.1"/>
    </source>
</evidence>
<organism evidence="3 4">
    <name type="scientific">Penicillium roqueforti (strain FM164)</name>
    <dbReference type="NCBI Taxonomy" id="1365484"/>
    <lineage>
        <taxon>Eukaryota</taxon>
        <taxon>Fungi</taxon>
        <taxon>Dikarya</taxon>
        <taxon>Ascomycota</taxon>
        <taxon>Pezizomycotina</taxon>
        <taxon>Eurotiomycetes</taxon>
        <taxon>Eurotiomycetidae</taxon>
        <taxon>Eurotiales</taxon>
        <taxon>Aspergillaceae</taxon>
        <taxon>Penicillium</taxon>
    </lineage>
</organism>
<dbReference type="OrthoDB" id="4347919at2759"/>
<evidence type="ECO:0000256" key="1">
    <source>
        <dbReference type="SAM" id="MobiDB-lite"/>
    </source>
</evidence>
<feature type="transmembrane region" description="Helical" evidence="2">
    <location>
        <begin position="6"/>
        <end position="28"/>
    </location>
</feature>
<dbReference type="EMBL" id="HG792015">
    <property type="protein sequence ID" value="CDM29406.1"/>
    <property type="molecule type" value="Genomic_DNA"/>
</dbReference>
<gene>
    <name evidence="3" type="ORF">PROQFM164_S01g003218</name>
</gene>
<evidence type="ECO:0000256" key="2">
    <source>
        <dbReference type="SAM" id="Phobius"/>
    </source>
</evidence>
<feature type="compositionally biased region" description="Acidic residues" evidence="1">
    <location>
        <begin position="152"/>
        <end position="171"/>
    </location>
</feature>